<comment type="similarity">
    <text evidence="1">Belongs to the thioesterase family.</text>
</comment>
<dbReference type="EMBL" id="JRNQ01000047">
    <property type="protein sequence ID" value="KGF44198.1"/>
    <property type="molecule type" value="Genomic_DNA"/>
</dbReference>
<dbReference type="SUPFAM" id="SSF53474">
    <property type="entry name" value="alpha/beta-Hydrolases"/>
    <property type="match status" value="1"/>
</dbReference>
<dbReference type="PANTHER" id="PTHR11487:SF0">
    <property type="entry name" value="S-ACYL FATTY ACID SYNTHASE THIOESTERASE, MEDIUM CHAIN"/>
    <property type="match status" value="1"/>
</dbReference>
<dbReference type="AlphaFoldDB" id="A0A096AAS3"/>
<dbReference type="InterPro" id="IPR001031">
    <property type="entry name" value="Thioesterase"/>
</dbReference>
<sequence>MKILGNKEYALICLPYAGGSSTYYNRWRQFLPPNIEMCIYELAGRGARASEPTIYKNLDDIVKDLFSQMDADNLFCRPYYLFGHSLGALITIKLCDLIRRKEKALPIHLFVSGEGAPIHTREHKKIHMLNDQDFIYELKKLGGITDDFFLFPELQEYYLPILRNDLKIAETAVFDTIIPFDFNLSVLIGKEDVWTSDQIFKWNDYTNGICNFHFFQGGHFYLSNYGKEITHIISHCL</sequence>
<dbReference type="Pfam" id="PF00975">
    <property type="entry name" value="Thioesterase"/>
    <property type="match status" value="1"/>
</dbReference>
<dbReference type="GO" id="GO:0008610">
    <property type="term" value="P:lipid biosynthetic process"/>
    <property type="evidence" value="ECO:0007669"/>
    <property type="project" value="TreeGrafter"/>
</dbReference>
<dbReference type="Gene3D" id="3.40.50.1820">
    <property type="entry name" value="alpha/beta hydrolase"/>
    <property type="match status" value="1"/>
</dbReference>
<gene>
    <name evidence="3" type="ORF">HMPREF0647_07595</name>
</gene>
<dbReference type="OrthoDB" id="2213423at2"/>
<accession>A0A096AAS3</accession>
<dbReference type="InterPro" id="IPR012223">
    <property type="entry name" value="TEII"/>
</dbReference>
<evidence type="ECO:0000259" key="2">
    <source>
        <dbReference type="Pfam" id="PF00975"/>
    </source>
</evidence>
<proteinExistence type="inferred from homology"/>
<feature type="domain" description="Thioesterase" evidence="2">
    <location>
        <begin position="11"/>
        <end position="236"/>
    </location>
</feature>
<dbReference type="PANTHER" id="PTHR11487">
    <property type="entry name" value="THIOESTERASE"/>
    <property type="match status" value="1"/>
</dbReference>
<evidence type="ECO:0000313" key="4">
    <source>
        <dbReference type="Proteomes" id="UP000029525"/>
    </source>
</evidence>
<dbReference type="Proteomes" id="UP000029525">
    <property type="component" value="Unassembled WGS sequence"/>
</dbReference>
<dbReference type="RefSeq" id="WP_036867502.1">
    <property type="nucleotide sequence ID" value="NZ_JRNQ01000047.1"/>
</dbReference>
<dbReference type="InterPro" id="IPR029058">
    <property type="entry name" value="AB_hydrolase_fold"/>
</dbReference>
<evidence type="ECO:0000256" key="1">
    <source>
        <dbReference type="ARBA" id="ARBA00007169"/>
    </source>
</evidence>
<comment type="caution">
    <text evidence="3">The sequence shown here is derived from an EMBL/GenBank/DDBJ whole genome shotgun (WGS) entry which is preliminary data.</text>
</comment>
<reference evidence="3 4" key="1">
    <citation type="submission" date="2014-07" db="EMBL/GenBank/DDBJ databases">
        <authorList>
            <person name="McCorrison J."/>
            <person name="Sanka R."/>
            <person name="Torralba M."/>
            <person name="Gillis M."/>
            <person name="Haft D.H."/>
            <person name="Methe B."/>
            <person name="Sutton G."/>
            <person name="Nelson K.E."/>
        </authorList>
    </citation>
    <scope>NUCLEOTIDE SEQUENCE [LARGE SCALE GENOMIC DNA]</scope>
    <source>
        <strain evidence="3 4">DNF00320</strain>
    </source>
</reference>
<name>A0A096AAS3_9BACT</name>
<protein>
    <recommendedName>
        <fullName evidence="2">Thioesterase domain-containing protein</fullName>
    </recommendedName>
</protein>
<evidence type="ECO:0000313" key="3">
    <source>
        <dbReference type="EMBL" id="KGF44198.1"/>
    </source>
</evidence>
<organism evidence="3 4">
    <name type="scientific">Prevotella bivia DNF00320</name>
    <dbReference type="NCBI Taxonomy" id="1401068"/>
    <lineage>
        <taxon>Bacteria</taxon>
        <taxon>Pseudomonadati</taxon>
        <taxon>Bacteroidota</taxon>
        <taxon>Bacteroidia</taxon>
        <taxon>Bacteroidales</taxon>
        <taxon>Prevotellaceae</taxon>
        <taxon>Prevotella</taxon>
    </lineage>
</organism>